<dbReference type="InterPro" id="IPR039018">
    <property type="entry name" value="VapC20-like"/>
</dbReference>
<dbReference type="SUPFAM" id="SSF88723">
    <property type="entry name" value="PIN domain-like"/>
    <property type="match status" value="1"/>
</dbReference>
<keyword evidence="3" id="KW-1185">Reference proteome</keyword>
<name>A0AAV3T8A9_9EURY</name>
<dbReference type="GO" id="GO:0016075">
    <property type="term" value="P:rRNA catabolic process"/>
    <property type="evidence" value="ECO:0007669"/>
    <property type="project" value="TreeGrafter"/>
</dbReference>
<dbReference type="Pfam" id="PF01850">
    <property type="entry name" value="PIN"/>
    <property type="match status" value="1"/>
</dbReference>
<accession>A0AAV3T8A9</accession>
<dbReference type="EMBL" id="BAAADV010000001">
    <property type="protein sequence ID" value="GAA0667550.1"/>
    <property type="molecule type" value="Genomic_DNA"/>
</dbReference>
<dbReference type="Proteomes" id="UP001500420">
    <property type="component" value="Unassembled WGS sequence"/>
</dbReference>
<dbReference type="GO" id="GO:0004521">
    <property type="term" value="F:RNA endonuclease activity"/>
    <property type="evidence" value="ECO:0007669"/>
    <property type="project" value="InterPro"/>
</dbReference>
<dbReference type="RefSeq" id="WP_343772948.1">
    <property type="nucleotide sequence ID" value="NZ_BAAADV010000001.1"/>
</dbReference>
<dbReference type="PANTHER" id="PTHR42188:SF1">
    <property type="entry name" value="23S RRNA-SPECIFIC ENDONUCLEASE VAPC20"/>
    <property type="match status" value="1"/>
</dbReference>
<proteinExistence type="predicted"/>
<evidence type="ECO:0000259" key="1">
    <source>
        <dbReference type="Pfam" id="PF01850"/>
    </source>
</evidence>
<gene>
    <name evidence="2" type="ORF">GCM10009020_11410</name>
</gene>
<evidence type="ECO:0000313" key="3">
    <source>
        <dbReference type="Proteomes" id="UP001500420"/>
    </source>
</evidence>
<dbReference type="InterPro" id="IPR002716">
    <property type="entry name" value="PIN_dom"/>
</dbReference>
<feature type="domain" description="PIN" evidence="1">
    <location>
        <begin position="3"/>
        <end position="132"/>
    </location>
</feature>
<dbReference type="AlphaFoldDB" id="A0AAV3T8A9"/>
<comment type="caution">
    <text evidence="2">The sequence shown here is derived from an EMBL/GenBank/DDBJ whole genome shotgun (WGS) entry which is preliminary data.</text>
</comment>
<sequence>MSIFVDTGVFYAHHDRSSPRHDAAAAAMRELLVGTYGKAFTSDYVFDETVTLTLSRTSRVEAARKAGERIRGAGEYPDVVSMLFVSSDCFERAVAAFDRFDDHALSFTDATTVALVEDRDIDAVLSFDDDFDGLVERVDPTTLAE</sequence>
<dbReference type="InterPro" id="IPR029060">
    <property type="entry name" value="PIN-like_dom_sf"/>
</dbReference>
<protein>
    <submittedName>
        <fullName evidence="2">Type II toxin-antitoxin system VapC family toxin</fullName>
    </submittedName>
</protein>
<evidence type="ECO:0000313" key="2">
    <source>
        <dbReference type="EMBL" id="GAA0667550.1"/>
    </source>
</evidence>
<dbReference type="Gene3D" id="3.40.50.1010">
    <property type="entry name" value="5'-nuclease"/>
    <property type="match status" value="1"/>
</dbReference>
<reference evidence="2 3" key="1">
    <citation type="journal article" date="2019" name="Int. J. Syst. Evol. Microbiol.">
        <title>The Global Catalogue of Microorganisms (GCM) 10K type strain sequencing project: providing services to taxonomists for standard genome sequencing and annotation.</title>
        <authorList>
            <consortium name="The Broad Institute Genomics Platform"/>
            <consortium name="The Broad Institute Genome Sequencing Center for Infectious Disease"/>
            <person name="Wu L."/>
            <person name="Ma J."/>
        </authorList>
    </citation>
    <scope>NUCLEOTIDE SEQUENCE [LARGE SCALE GENOMIC DNA]</scope>
    <source>
        <strain evidence="2 3">JCM 16328</strain>
    </source>
</reference>
<organism evidence="2 3">
    <name type="scientific">Natronoarchaeum mannanilyticum</name>
    <dbReference type="NCBI Taxonomy" id="926360"/>
    <lineage>
        <taxon>Archaea</taxon>
        <taxon>Methanobacteriati</taxon>
        <taxon>Methanobacteriota</taxon>
        <taxon>Stenosarchaea group</taxon>
        <taxon>Halobacteria</taxon>
        <taxon>Halobacteriales</taxon>
        <taxon>Natronoarchaeaceae</taxon>
    </lineage>
</organism>
<dbReference type="PANTHER" id="PTHR42188">
    <property type="entry name" value="23S RRNA-SPECIFIC ENDONUCLEASE VAPC20"/>
    <property type="match status" value="1"/>
</dbReference>